<comment type="caution">
    <text evidence="7">The sequence shown here is derived from an EMBL/GenBank/DDBJ whole genome shotgun (WGS) entry which is preliminary data.</text>
</comment>
<evidence type="ECO:0000256" key="1">
    <source>
        <dbReference type="ARBA" id="ARBA00006540"/>
    </source>
</evidence>
<sequence length="188" mass="21160">MEKEKPVTMVEIKECQVIQTRISRVHGGRDHKTELQIGAVEETQLYTVRKTQYGHFKKFGSNPKKKVRSFSVTQNGLLHPGTPLYAAHFHPGQYVKTQGVTIDRGFQGVMKRWKMKGQPATHGVSKTHRKMGATGGGQDQEESGLEKRCLVIWEIRIAQNLLSRFFALTPSIMSCISLVIAQGRQEAL</sequence>
<gene>
    <name evidence="7" type="ORF">OS493_015650</name>
</gene>
<dbReference type="EMBL" id="MU827309">
    <property type="protein sequence ID" value="KAJ7360546.1"/>
    <property type="molecule type" value="Genomic_DNA"/>
</dbReference>
<proteinExistence type="inferred from homology"/>
<dbReference type="OrthoDB" id="274683at2759"/>
<dbReference type="InterPro" id="IPR019927">
    <property type="entry name" value="Ribosomal_uL3_bac/org-type"/>
</dbReference>
<dbReference type="Gene3D" id="4.10.960.10">
    <property type="entry name" value="Ribosomal protein L3, domain 3"/>
    <property type="match status" value="1"/>
</dbReference>
<dbReference type="InterPro" id="IPR000597">
    <property type="entry name" value="Ribosomal_uL3"/>
</dbReference>
<dbReference type="InterPro" id="IPR044892">
    <property type="entry name" value="Ribosomal_L3_dom_3_arc_sf"/>
</dbReference>
<evidence type="ECO:0000256" key="6">
    <source>
        <dbReference type="SAM" id="MobiDB-lite"/>
    </source>
</evidence>
<organism evidence="7 8">
    <name type="scientific">Desmophyllum pertusum</name>
    <dbReference type="NCBI Taxonomy" id="174260"/>
    <lineage>
        <taxon>Eukaryota</taxon>
        <taxon>Metazoa</taxon>
        <taxon>Cnidaria</taxon>
        <taxon>Anthozoa</taxon>
        <taxon>Hexacorallia</taxon>
        <taxon>Scleractinia</taxon>
        <taxon>Caryophylliina</taxon>
        <taxon>Caryophylliidae</taxon>
        <taxon>Desmophyllum</taxon>
    </lineage>
</organism>
<evidence type="ECO:0000313" key="7">
    <source>
        <dbReference type="EMBL" id="KAJ7360546.1"/>
    </source>
</evidence>
<reference evidence="7" key="1">
    <citation type="submission" date="2023-01" db="EMBL/GenBank/DDBJ databases">
        <title>Genome assembly of the deep-sea coral Lophelia pertusa.</title>
        <authorList>
            <person name="Herrera S."/>
            <person name="Cordes E."/>
        </authorList>
    </citation>
    <scope>NUCLEOTIDE SEQUENCE</scope>
    <source>
        <strain evidence="7">USNM1676648</strain>
        <tissue evidence="7">Polyp</tissue>
    </source>
</reference>
<dbReference type="PANTHER" id="PTHR11229">
    <property type="entry name" value="50S RIBOSOMAL PROTEIN L3"/>
    <property type="match status" value="1"/>
</dbReference>
<dbReference type="AlphaFoldDB" id="A0A9W9YP62"/>
<evidence type="ECO:0000313" key="8">
    <source>
        <dbReference type="Proteomes" id="UP001163046"/>
    </source>
</evidence>
<dbReference type="Gene3D" id="3.30.160.810">
    <property type="match status" value="1"/>
</dbReference>
<evidence type="ECO:0000256" key="5">
    <source>
        <dbReference type="ARBA" id="ARBA00035396"/>
    </source>
</evidence>
<keyword evidence="8" id="KW-1185">Reference proteome</keyword>
<comment type="similarity">
    <text evidence="1">Belongs to the universal ribosomal protein uL3 family.</text>
</comment>
<name>A0A9W9YP62_9CNID</name>
<keyword evidence="2" id="KW-0689">Ribosomal protein</keyword>
<feature type="region of interest" description="Disordered" evidence="6">
    <location>
        <begin position="117"/>
        <end position="141"/>
    </location>
</feature>
<dbReference type="Proteomes" id="UP001163046">
    <property type="component" value="Unassembled WGS sequence"/>
</dbReference>
<dbReference type="GO" id="GO:0006412">
    <property type="term" value="P:translation"/>
    <property type="evidence" value="ECO:0007669"/>
    <property type="project" value="InterPro"/>
</dbReference>
<dbReference type="GO" id="GO:0003735">
    <property type="term" value="F:structural constituent of ribosome"/>
    <property type="evidence" value="ECO:0007669"/>
    <property type="project" value="InterPro"/>
</dbReference>
<dbReference type="PANTHER" id="PTHR11229:SF8">
    <property type="entry name" value="LARGE RIBOSOMAL SUBUNIT PROTEIN UL3M"/>
    <property type="match status" value="1"/>
</dbReference>
<evidence type="ECO:0000256" key="3">
    <source>
        <dbReference type="ARBA" id="ARBA00023274"/>
    </source>
</evidence>
<accession>A0A9W9YP62</accession>
<dbReference type="Pfam" id="PF00297">
    <property type="entry name" value="Ribosomal_L3"/>
    <property type="match status" value="1"/>
</dbReference>
<protein>
    <recommendedName>
        <fullName evidence="4">Large ribosomal subunit protein uL3m</fullName>
    </recommendedName>
    <alternativeName>
        <fullName evidence="5">39S ribosomal protein L3, mitochondrial</fullName>
    </alternativeName>
</protein>
<dbReference type="GO" id="GO:0005762">
    <property type="term" value="C:mitochondrial large ribosomal subunit"/>
    <property type="evidence" value="ECO:0007669"/>
    <property type="project" value="TreeGrafter"/>
</dbReference>
<evidence type="ECO:0000256" key="2">
    <source>
        <dbReference type="ARBA" id="ARBA00022980"/>
    </source>
</evidence>
<evidence type="ECO:0000256" key="4">
    <source>
        <dbReference type="ARBA" id="ARBA00035209"/>
    </source>
</evidence>
<keyword evidence="3" id="KW-0687">Ribonucleoprotein</keyword>
<dbReference type="SUPFAM" id="SSF50447">
    <property type="entry name" value="Translation proteins"/>
    <property type="match status" value="1"/>
</dbReference>
<dbReference type="InterPro" id="IPR009000">
    <property type="entry name" value="Transl_B-barrel_sf"/>
</dbReference>